<feature type="compositionally biased region" description="Low complexity" evidence="1">
    <location>
        <begin position="153"/>
        <end position="176"/>
    </location>
</feature>
<feature type="compositionally biased region" description="Basic residues" evidence="1">
    <location>
        <begin position="214"/>
        <end position="223"/>
    </location>
</feature>
<protein>
    <submittedName>
        <fullName evidence="3">Uncharacterized protein</fullName>
    </submittedName>
</protein>
<feature type="compositionally biased region" description="Low complexity" evidence="1">
    <location>
        <begin position="69"/>
        <end position="78"/>
    </location>
</feature>
<proteinExistence type="predicted"/>
<evidence type="ECO:0000313" key="3">
    <source>
        <dbReference type="EMBL" id="KAK2606546.1"/>
    </source>
</evidence>
<sequence length="223" mass="22607">MRFSYAIIALIGAAQAIPTVGSVVTERGVCNSAEECKGVARAIVADQAALEARKKSKAAKGAAGNATAAAASKNNNNKARSKQLIKDEEAEEEEEDVEARALGDAVDSLVGEGTGLLDDVTSTVGLKTRDGNEVRAEVTDSAALEARKKSKASKGAAGNATAAAASSNNNKGRSANLMDGVGASGTLEARKKNKKAKNATADAAAAGAGAAAARRSRRSYKLF</sequence>
<name>A0AAD9W2T0_PHOAM</name>
<reference evidence="3" key="1">
    <citation type="submission" date="2023-06" db="EMBL/GenBank/DDBJ databases">
        <authorList>
            <person name="Noh H."/>
        </authorList>
    </citation>
    <scope>NUCLEOTIDE SEQUENCE</scope>
    <source>
        <strain evidence="3">DUCC20226</strain>
    </source>
</reference>
<evidence type="ECO:0000313" key="4">
    <source>
        <dbReference type="Proteomes" id="UP001265746"/>
    </source>
</evidence>
<organism evidence="3 4">
    <name type="scientific">Phomopsis amygdali</name>
    <name type="common">Fusicoccum amygdali</name>
    <dbReference type="NCBI Taxonomy" id="1214568"/>
    <lineage>
        <taxon>Eukaryota</taxon>
        <taxon>Fungi</taxon>
        <taxon>Dikarya</taxon>
        <taxon>Ascomycota</taxon>
        <taxon>Pezizomycotina</taxon>
        <taxon>Sordariomycetes</taxon>
        <taxon>Sordariomycetidae</taxon>
        <taxon>Diaporthales</taxon>
        <taxon>Diaporthaceae</taxon>
        <taxon>Diaporthe</taxon>
    </lineage>
</organism>
<gene>
    <name evidence="3" type="ORF">N8I77_005288</name>
</gene>
<feature type="compositionally biased region" description="Low complexity" evidence="1">
    <location>
        <begin position="198"/>
        <end position="213"/>
    </location>
</feature>
<dbReference type="AlphaFoldDB" id="A0AAD9W2T0"/>
<dbReference type="EMBL" id="JAUJFL010000003">
    <property type="protein sequence ID" value="KAK2606546.1"/>
    <property type="molecule type" value="Genomic_DNA"/>
</dbReference>
<dbReference type="Proteomes" id="UP001265746">
    <property type="component" value="Unassembled WGS sequence"/>
</dbReference>
<feature type="region of interest" description="Disordered" evidence="1">
    <location>
        <begin position="137"/>
        <end position="223"/>
    </location>
</feature>
<accession>A0AAD9W2T0</accession>
<feature type="signal peptide" evidence="2">
    <location>
        <begin position="1"/>
        <end position="16"/>
    </location>
</feature>
<feature type="chain" id="PRO_5042241678" evidence="2">
    <location>
        <begin position="17"/>
        <end position="223"/>
    </location>
</feature>
<evidence type="ECO:0000256" key="2">
    <source>
        <dbReference type="SAM" id="SignalP"/>
    </source>
</evidence>
<keyword evidence="2" id="KW-0732">Signal</keyword>
<keyword evidence="4" id="KW-1185">Reference proteome</keyword>
<evidence type="ECO:0000256" key="1">
    <source>
        <dbReference type="SAM" id="MobiDB-lite"/>
    </source>
</evidence>
<feature type="region of interest" description="Disordered" evidence="1">
    <location>
        <begin position="69"/>
        <end position="94"/>
    </location>
</feature>
<comment type="caution">
    <text evidence="3">The sequence shown here is derived from an EMBL/GenBank/DDBJ whole genome shotgun (WGS) entry which is preliminary data.</text>
</comment>